<dbReference type="SMART" id="SM00355">
    <property type="entry name" value="ZnF_C2H2"/>
    <property type="match status" value="9"/>
</dbReference>
<dbReference type="InterPro" id="IPR013087">
    <property type="entry name" value="Znf_C2H2_type"/>
</dbReference>
<dbReference type="PANTHER" id="PTHR24252:SF27">
    <property type="entry name" value="TRANSMEMBRANE PROTEASE SERINE 3-LIKE"/>
    <property type="match status" value="1"/>
</dbReference>
<dbReference type="InterPro" id="IPR043504">
    <property type="entry name" value="Peptidase_S1_PA_chymotrypsin"/>
</dbReference>
<dbReference type="Pfam" id="PF15494">
    <property type="entry name" value="SRCR_2"/>
    <property type="match status" value="1"/>
</dbReference>
<protein>
    <recommendedName>
        <fullName evidence="25">Transmembrane protease serine 5</fullName>
    </recommendedName>
    <alternativeName>
        <fullName evidence="26">Spinesin</fullName>
    </alternativeName>
</protein>
<proteinExistence type="inferred from homology"/>
<feature type="domain" description="C2H2-type" evidence="32">
    <location>
        <begin position="426"/>
        <end position="453"/>
    </location>
</feature>
<dbReference type="InterPro" id="IPR009003">
    <property type="entry name" value="Peptidase_S1_PA"/>
</dbReference>
<dbReference type="PROSITE" id="PS50240">
    <property type="entry name" value="TRYPSIN_DOM"/>
    <property type="match status" value="1"/>
</dbReference>
<reference evidence="35 36" key="1">
    <citation type="submission" date="2017-12" db="EMBL/GenBank/DDBJ databases">
        <title>Integrating genomic resources of turbot (Scophthalmus maximus) in depth evaluation of genetic and physical mapping variation across individuals.</title>
        <authorList>
            <person name="Martinez P."/>
        </authorList>
    </citation>
    <scope>NUCLEOTIDE SEQUENCE [LARGE SCALE GENOMIC DNA]</scope>
</reference>
<keyword evidence="21" id="KW-0804">Transcription</keyword>
<keyword evidence="17" id="KW-1133">Transmembrane helix</keyword>
<evidence type="ECO:0000256" key="2">
    <source>
        <dbReference type="ARBA" id="ARBA00004401"/>
    </source>
</evidence>
<dbReference type="Gene3D" id="3.10.250.10">
    <property type="entry name" value="SRCR-like domain"/>
    <property type="match status" value="1"/>
</dbReference>
<keyword evidence="12 29" id="KW-0378">Hydrolase</keyword>
<name>A0A2U9B4D3_SCOMX</name>
<keyword evidence="14" id="KW-0862">Zinc</keyword>
<comment type="similarity">
    <text evidence="4">Belongs to the krueppel C2H2-type zinc-finger protein family.</text>
</comment>
<dbReference type="GO" id="GO:0005886">
    <property type="term" value="C:plasma membrane"/>
    <property type="evidence" value="ECO:0007669"/>
    <property type="project" value="UniProtKB-SubCell"/>
</dbReference>
<accession>A0A2U9B4D3</accession>
<dbReference type="Gene3D" id="3.30.160.60">
    <property type="entry name" value="Classic Zinc Finger"/>
    <property type="match status" value="6"/>
</dbReference>
<dbReference type="Pfam" id="PF00096">
    <property type="entry name" value="zf-C2H2"/>
    <property type="match status" value="2"/>
</dbReference>
<comment type="caution">
    <text evidence="28">Lacks conserved residue(s) required for the propagation of feature annotation.</text>
</comment>
<keyword evidence="36" id="KW-1185">Reference proteome</keyword>
<evidence type="ECO:0000256" key="5">
    <source>
        <dbReference type="ARBA" id="ARBA00022475"/>
    </source>
</evidence>
<dbReference type="InterPro" id="IPR001314">
    <property type="entry name" value="Peptidase_S1A"/>
</dbReference>
<evidence type="ECO:0000256" key="10">
    <source>
        <dbReference type="ARBA" id="ARBA00022737"/>
    </source>
</evidence>
<evidence type="ECO:0000256" key="28">
    <source>
        <dbReference type="PROSITE-ProRule" id="PRU00196"/>
    </source>
</evidence>
<sequence length="1183" mass="131625">MGVLQLHNPTHPSTLLQRANQMRLTGTLCDVIITVDGQEFPAHRTVLACTSKMFEILFHRSSLRYALDFLSPKTFQQILEYAYTASLQATAEDLDDLLYAAEILEIEYLEEQCLKVLETIQAEESEEVAVRNHTPGDHSDHGRARHWRHVLMSKKHSIQDGPPRTTPTALHHLALYHMTERRTPGEVAPGSSPKLDTEVDMESSQQPQQHSSQLSQASSLHPARNIKSESMQVDEANSCEGRSSSAEEGSCLSDQPRDEGPGTPLRGSVITSARELHTGPEDGAQVVGNSLDCFPGITEKHLPSMYSVPSHHTGEGMVSVSVAPSLGVPLDPRAYGGLLHQGLLHRELLSRLGQFAAGMRHEGQAQGQQCCGECGLQLHSRQAMEQHRRLHNEEKGHGCEYCGKHFQDSMRLRMHMLSHTAPAEALVCDQCGATFSSEDALEAHRQTHTGTDMAVFCLLCAKRFQTQKALQQHMEVHAGMHSYICSHCERPFPSHTTLKRHLRSHTGDHPFECEFCGSCFRDDGTLRGHKRIHTGEKPYECNGCGKRFSLKHQLETHYRVHTGEKPFECKLCHQRSRDYSAMIKHLRTHNGASPYQCTICQDFCPSLAAMQKHMKGHKPEDVPADWRIEKTYLPHDPPGQTTASFSAPLLTSLSLCEGKIQSCILLNGKWCINGEQDGPLYLQCRPTDEHGHRCLLRMTVRKEKMSLDGDTLTVIENPTAVSHPLPAEKDAGVIGTKRVQGWLKGIHSTTHAHIWDQKSLTRVLTVASAHRLVRLLAAVCAVGILGGLAVGVWFLVKLLLRPSSSQSPVGLGDTKETSFCNVTEDISISDPRKGSVFYRISPENSLLEIQLGKLPTWLPVCYERWNSSLGTLVCRQLGYLRLTKHKGVNLTDIGPNYTDGFIQITSEHKSSLENMWQFRGNCVTGKVIALRCFECGTRAKLPRIIGGVEATLGRWPWQVSLYYSNRHTCGGSIITSQWVVTAAHCVHNYRLPQVSSWVVYAGIVTRSSAKMAQHKGYAVEKIIHHKNYNHRSHDSDIALMKLRTPLNFSDTIRPVCLPQYDYDLPGGTQCWISGWGYTQPDGVHSPDTLKEAPVPVISTKKCNSSCMYNGEITSRMLCAGYTEGKVDACQGDSGGPLVCQDESVWRLVGVVSWGTGCAEPNHPGVYTKVAKFLGWIYDMIEKY</sequence>
<feature type="domain" description="C2H2-type" evidence="32">
    <location>
        <begin position="567"/>
        <end position="594"/>
    </location>
</feature>
<dbReference type="InterPro" id="IPR001190">
    <property type="entry name" value="SRCR"/>
</dbReference>
<dbReference type="GO" id="GO:0008270">
    <property type="term" value="F:zinc ion binding"/>
    <property type="evidence" value="ECO:0007669"/>
    <property type="project" value="UniProtKB-KW"/>
</dbReference>
<dbReference type="SUPFAM" id="SSF50494">
    <property type="entry name" value="Trypsin-like serine proteases"/>
    <property type="match status" value="1"/>
</dbReference>
<dbReference type="InterPro" id="IPR036236">
    <property type="entry name" value="Znf_C2H2_sf"/>
</dbReference>
<dbReference type="SMART" id="SM00225">
    <property type="entry name" value="BTB"/>
    <property type="match status" value="1"/>
</dbReference>
<feature type="compositionally biased region" description="Low complexity" evidence="30">
    <location>
        <begin position="203"/>
        <end position="223"/>
    </location>
</feature>
<keyword evidence="6" id="KW-0272">Extracellular matrix</keyword>
<keyword evidence="6" id="KW-0964">Secreted</keyword>
<dbReference type="FunFam" id="3.30.160.60:FF:000553">
    <property type="entry name" value="Zinc finger and BTB domain-containing protein 16"/>
    <property type="match status" value="1"/>
</dbReference>
<keyword evidence="13 29" id="KW-0720">Serine protease</keyword>
<dbReference type="PRINTS" id="PR00722">
    <property type="entry name" value="CHYMOTRYPSIN"/>
</dbReference>
<evidence type="ECO:0000259" key="32">
    <source>
        <dbReference type="PROSITE" id="PS50157"/>
    </source>
</evidence>
<dbReference type="PROSITE" id="PS00134">
    <property type="entry name" value="TRYPSIN_HIS"/>
    <property type="match status" value="1"/>
</dbReference>
<feature type="region of interest" description="Disordered" evidence="30">
    <location>
        <begin position="180"/>
        <end position="267"/>
    </location>
</feature>
<feature type="domain" description="BTB" evidence="31">
    <location>
        <begin position="29"/>
        <end position="91"/>
    </location>
</feature>
<organism evidence="35 36">
    <name type="scientific">Scophthalmus maximus</name>
    <name type="common">Turbot</name>
    <name type="synonym">Psetta maxima</name>
    <dbReference type="NCBI Taxonomy" id="52904"/>
    <lineage>
        <taxon>Eukaryota</taxon>
        <taxon>Metazoa</taxon>
        <taxon>Chordata</taxon>
        <taxon>Craniata</taxon>
        <taxon>Vertebrata</taxon>
        <taxon>Euteleostomi</taxon>
        <taxon>Actinopterygii</taxon>
        <taxon>Neopterygii</taxon>
        <taxon>Teleostei</taxon>
        <taxon>Neoteleostei</taxon>
        <taxon>Acanthomorphata</taxon>
        <taxon>Carangaria</taxon>
        <taxon>Pleuronectiformes</taxon>
        <taxon>Pleuronectoidei</taxon>
        <taxon>Scophthalmidae</taxon>
        <taxon>Scophthalmus</taxon>
    </lineage>
</organism>
<dbReference type="PROSITE" id="PS50097">
    <property type="entry name" value="BTB"/>
    <property type="match status" value="1"/>
</dbReference>
<gene>
    <name evidence="35" type="ORF">SMAX5B_004582</name>
</gene>
<dbReference type="PROSITE" id="PS00135">
    <property type="entry name" value="TRYPSIN_SER"/>
    <property type="match status" value="1"/>
</dbReference>
<evidence type="ECO:0000256" key="26">
    <source>
        <dbReference type="ARBA" id="ARBA00075021"/>
    </source>
</evidence>
<dbReference type="InterPro" id="IPR018114">
    <property type="entry name" value="TRYPSIN_HIS"/>
</dbReference>
<evidence type="ECO:0000256" key="17">
    <source>
        <dbReference type="ARBA" id="ARBA00022989"/>
    </source>
</evidence>
<dbReference type="PROSITE" id="PS00028">
    <property type="entry name" value="ZINC_FINGER_C2H2_1"/>
    <property type="match status" value="8"/>
</dbReference>
<evidence type="ECO:0000256" key="27">
    <source>
        <dbReference type="PROSITE-ProRule" id="PRU00042"/>
    </source>
</evidence>
<dbReference type="STRING" id="52904.ENSSMAP00000012491"/>
<evidence type="ECO:0000256" key="3">
    <source>
        <dbReference type="ARBA" id="ARBA00004498"/>
    </source>
</evidence>
<comment type="function">
    <text evidence="24">May play a role in hearing.</text>
</comment>
<comment type="subcellular location">
    <subcellularLocation>
        <location evidence="2">Cell membrane</location>
        <topology evidence="2">Single-pass type II membrane protein</topology>
    </subcellularLocation>
    <subcellularLocation>
        <location evidence="1">Nucleus</location>
    </subcellularLocation>
    <subcellularLocation>
        <location evidence="3">Secreted</location>
        <location evidence="3">Extracellular space</location>
        <location evidence="3">Extracellular matrix</location>
    </subcellularLocation>
</comment>
<dbReference type="FunFam" id="3.30.160.60:FF:001498">
    <property type="entry name" value="Zinc finger protein 404"/>
    <property type="match status" value="1"/>
</dbReference>
<evidence type="ECO:0000256" key="7">
    <source>
        <dbReference type="ARBA" id="ARBA00022670"/>
    </source>
</evidence>
<dbReference type="FunFam" id="3.30.160.60:FF:002171">
    <property type="entry name" value="Zinc finger and BTB domain-containing protein 16"/>
    <property type="match status" value="1"/>
</dbReference>
<dbReference type="FunFam" id="2.40.10.10:FF:000092">
    <property type="entry name" value="Transmembrane protease serine 5"/>
    <property type="match status" value="1"/>
</dbReference>
<dbReference type="SUPFAM" id="SSF57667">
    <property type="entry name" value="beta-beta-alpha zinc fingers"/>
    <property type="match status" value="5"/>
</dbReference>
<feature type="domain" description="C2H2-type" evidence="32">
    <location>
        <begin position="397"/>
        <end position="424"/>
    </location>
</feature>
<evidence type="ECO:0000256" key="8">
    <source>
        <dbReference type="ARBA" id="ARBA00022692"/>
    </source>
</evidence>
<dbReference type="SUPFAM" id="SSF56487">
    <property type="entry name" value="SRCR-like"/>
    <property type="match status" value="1"/>
</dbReference>
<evidence type="ECO:0000256" key="1">
    <source>
        <dbReference type="ARBA" id="ARBA00004123"/>
    </source>
</evidence>
<feature type="domain" description="C2H2-type" evidence="32">
    <location>
        <begin position="455"/>
        <end position="482"/>
    </location>
</feature>
<evidence type="ECO:0000256" key="12">
    <source>
        <dbReference type="ARBA" id="ARBA00022801"/>
    </source>
</evidence>
<dbReference type="PROSITE" id="PS50287">
    <property type="entry name" value="SRCR_2"/>
    <property type="match status" value="1"/>
</dbReference>
<keyword evidence="5" id="KW-1003">Cell membrane</keyword>
<dbReference type="CDD" id="cd00190">
    <property type="entry name" value="Tryp_SPc"/>
    <property type="match status" value="1"/>
</dbReference>
<feature type="domain" description="SRCR" evidence="34">
    <location>
        <begin position="826"/>
        <end position="878"/>
    </location>
</feature>
<dbReference type="Pfam" id="PF00651">
    <property type="entry name" value="BTB"/>
    <property type="match status" value="1"/>
</dbReference>
<keyword evidence="20" id="KW-1015">Disulfide bond</keyword>
<evidence type="ECO:0000256" key="30">
    <source>
        <dbReference type="SAM" id="MobiDB-lite"/>
    </source>
</evidence>
<dbReference type="InterPro" id="IPR011333">
    <property type="entry name" value="SKP1/BTB/POZ_sf"/>
</dbReference>
<evidence type="ECO:0000256" key="15">
    <source>
        <dbReference type="ARBA" id="ARBA00022889"/>
    </source>
</evidence>
<dbReference type="SMART" id="SM00020">
    <property type="entry name" value="Tryp_SPc"/>
    <property type="match status" value="1"/>
</dbReference>
<keyword evidence="18" id="KW-0805">Transcription regulation</keyword>
<keyword evidence="9" id="KW-0479">Metal-binding</keyword>
<evidence type="ECO:0000256" key="9">
    <source>
        <dbReference type="ARBA" id="ARBA00022723"/>
    </source>
</evidence>
<feature type="domain" description="C2H2-type" evidence="32">
    <location>
        <begin position="511"/>
        <end position="538"/>
    </location>
</feature>
<evidence type="ECO:0000256" key="24">
    <source>
        <dbReference type="ARBA" id="ARBA00056576"/>
    </source>
</evidence>
<dbReference type="SUPFAM" id="SSF54695">
    <property type="entry name" value="POZ domain"/>
    <property type="match status" value="1"/>
</dbReference>
<evidence type="ECO:0000256" key="21">
    <source>
        <dbReference type="ARBA" id="ARBA00023163"/>
    </source>
</evidence>
<evidence type="ECO:0000256" key="4">
    <source>
        <dbReference type="ARBA" id="ARBA00006991"/>
    </source>
</evidence>
<dbReference type="PANTHER" id="PTHR24252">
    <property type="entry name" value="ACROSIN-RELATED"/>
    <property type="match status" value="1"/>
</dbReference>
<dbReference type="Gene3D" id="3.30.710.10">
    <property type="entry name" value="Potassium Channel Kv1.1, Chain A"/>
    <property type="match status" value="1"/>
</dbReference>
<evidence type="ECO:0000259" key="33">
    <source>
        <dbReference type="PROSITE" id="PS50240"/>
    </source>
</evidence>
<evidence type="ECO:0000256" key="16">
    <source>
        <dbReference type="ARBA" id="ARBA00022968"/>
    </source>
</evidence>
<evidence type="ECO:0000256" key="11">
    <source>
        <dbReference type="ARBA" id="ARBA00022771"/>
    </source>
</evidence>
<evidence type="ECO:0000256" key="6">
    <source>
        <dbReference type="ARBA" id="ARBA00022530"/>
    </source>
</evidence>
<dbReference type="GO" id="GO:0005634">
    <property type="term" value="C:nucleus"/>
    <property type="evidence" value="ECO:0007669"/>
    <property type="project" value="UniProtKB-SubCell"/>
</dbReference>
<keyword evidence="15" id="KW-0130">Cell adhesion</keyword>
<keyword evidence="19" id="KW-0472">Membrane</keyword>
<dbReference type="EMBL" id="CP026245">
    <property type="protein sequence ID" value="AWO98823.1"/>
    <property type="molecule type" value="Genomic_DNA"/>
</dbReference>
<feature type="domain" description="C2H2-type" evidence="32">
    <location>
        <begin position="483"/>
        <end position="510"/>
    </location>
</feature>
<keyword evidence="7 29" id="KW-0645">Protease</keyword>
<dbReference type="AlphaFoldDB" id="A0A2U9B4D3"/>
<evidence type="ECO:0000256" key="18">
    <source>
        <dbReference type="ARBA" id="ARBA00023015"/>
    </source>
</evidence>
<evidence type="ECO:0000256" key="23">
    <source>
        <dbReference type="ARBA" id="ARBA00023242"/>
    </source>
</evidence>
<keyword evidence="8" id="KW-0812">Transmembrane</keyword>
<dbReference type="InterPro" id="IPR033116">
    <property type="entry name" value="TRYPSIN_SER"/>
</dbReference>
<dbReference type="Pfam" id="PF13912">
    <property type="entry name" value="zf-C2H2_6"/>
    <property type="match status" value="1"/>
</dbReference>
<feature type="domain" description="Peptidase S1" evidence="33">
    <location>
        <begin position="944"/>
        <end position="1181"/>
    </location>
</feature>
<feature type="domain" description="C2H2-type" evidence="32">
    <location>
        <begin position="368"/>
        <end position="396"/>
    </location>
</feature>
<evidence type="ECO:0000256" key="19">
    <source>
        <dbReference type="ARBA" id="ARBA00023136"/>
    </source>
</evidence>
<dbReference type="PROSITE" id="PS50157">
    <property type="entry name" value="ZINC_FINGER_C2H2_2"/>
    <property type="match status" value="8"/>
</dbReference>
<dbReference type="GO" id="GO:0007155">
    <property type="term" value="P:cell adhesion"/>
    <property type="evidence" value="ECO:0007669"/>
    <property type="project" value="UniProtKB-KW"/>
</dbReference>
<dbReference type="Pfam" id="PF00089">
    <property type="entry name" value="Trypsin"/>
    <property type="match status" value="1"/>
</dbReference>
<dbReference type="InterPro" id="IPR001254">
    <property type="entry name" value="Trypsin_dom"/>
</dbReference>
<feature type="domain" description="C2H2-type" evidence="32">
    <location>
        <begin position="539"/>
        <end position="566"/>
    </location>
</feature>
<evidence type="ECO:0000259" key="34">
    <source>
        <dbReference type="PROSITE" id="PS50287"/>
    </source>
</evidence>
<dbReference type="InterPro" id="IPR000210">
    <property type="entry name" value="BTB/POZ_dom"/>
</dbReference>
<evidence type="ECO:0000256" key="22">
    <source>
        <dbReference type="ARBA" id="ARBA00023180"/>
    </source>
</evidence>
<keyword evidence="22" id="KW-0325">Glycoprotein</keyword>
<keyword evidence="10" id="KW-0677">Repeat</keyword>
<dbReference type="Gene3D" id="2.40.10.10">
    <property type="entry name" value="Trypsin-like serine proteases"/>
    <property type="match status" value="2"/>
</dbReference>
<evidence type="ECO:0000313" key="36">
    <source>
        <dbReference type="Proteomes" id="UP000246464"/>
    </source>
</evidence>
<evidence type="ECO:0000259" key="31">
    <source>
        <dbReference type="PROSITE" id="PS50097"/>
    </source>
</evidence>
<keyword evidence="23" id="KW-0539">Nucleus</keyword>
<evidence type="ECO:0000256" key="14">
    <source>
        <dbReference type="ARBA" id="ARBA00022833"/>
    </source>
</evidence>
<dbReference type="GO" id="GO:0010468">
    <property type="term" value="P:regulation of gene expression"/>
    <property type="evidence" value="ECO:0007669"/>
    <property type="project" value="UniProtKB-ARBA"/>
</dbReference>
<dbReference type="SMART" id="SM00202">
    <property type="entry name" value="SR"/>
    <property type="match status" value="1"/>
</dbReference>
<evidence type="ECO:0000256" key="20">
    <source>
        <dbReference type="ARBA" id="ARBA00023157"/>
    </source>
</evidence>
<dbReference type="Proteomes" id="UP000246464">
    <property type="component" value="Chromosome 3"/>
</dbReference>
<dbReference type="InterPro" id="IPR036772">
    <property type="entry name" value="SRCR-like_dom_sf"/>
</dbReference>
<keyword evidence="16" id="KW-0735">Signal-anchor</keyword>
<dbReference type="GO" id="GO:0004252">
    <property type="term" value="F:serine-type endopeptidase activity"/>
    <property type="evidence" value="ECO:0007669"/>
    <property type="project" value="InterPro"/>
</dbReference>
<evidence type="ECO:0000256" key="29">
    <source>
        <dbReference type="RuleBase" id="RU363034"/>
    </source>
</evidence>
<keyword evidence="11 27" id="KW-0863">Zinc-finger</keyword>
<evidence type="ECO:0000256" key="13">
    <source>
        <dbReference type="ARBA" id="ARBA00022825"/>
    </source>
</evidence>
<evidence type="ECO:0000256" key="25">
    <source>
        <dbReference type="ARBA" id="ARBA00071705"/>
    </source>
</evidence>
<dbReference type="GO" id="GO:0006508">
    <property type="term" value="P:proteolysis"/>
    <property type="evidence" value="ECO:0007669"/>
    <property type="project" value="UniProtKB-KW"/>
</dbReference>
<evidence type="ECO:0000313" key="35">
    <source>
        <dbReference type="EMBL" id="AWO98823.1"/>
    </source>
</evidence>